<proteinExistence type="predicted"/>
<dbReference type="InterPro" id="IPR001214">
    <property type="entry name" value="SET_dom"/>
</dbReference>
<evidence type="ECO:0000259" key="1">
    <source>
        <dbReference type="PROSITE" id="PS50280"/>
    </source>
</evidence>
<name>A0A8J2NDV4_FUSEQ</name>
<dbReference type="Pfam" id="PF00856">
    <property type="entry name" value="SET"/>
    <property type="match status" value="1"/>
</dbReference>
<dbReference type="PROSITE" id="PS50280">
    <property type="entry name" value="SET"/>
    <property type="match status" value="1"/>
</dbReference>
<protein>
    <recommendedName>
        <fullName evidence="1">SET domain-containing protein</fullName>
    </recommendedName>
</protein>
<dbReference type="PANTHER" id="PTHR47250">
    <property type="entry name" value="HISTONE-LYSINE N-METHYLTRANSFERASE SET-6"/>
    <property type="match status" value="1"/>
</dbReference>
<evidence type="ECO:0000313" key="2">
    <source>
        <dbReference type="EMBL" id="CAG7560918.1"/>
    </source>
</evidence>
<dbReference type="EMBL" id="CAJSTJ010000138">
    <property type="protein sequence ID" value="CAG7560918.1"/>
    <property type="molecule type" value="Genomic_DNA"/>
</dbReference>
<comment type="caution">
    <text evidence="2">The sequence shown here is derived from an EMBL/GenBank/DDBJ whole genome shotgun (WGS) entry which is preliminary data.</text>
</comment>
<dbReference type="Proteomes" id="UP000693738">
    <property type="component" value="Unassembled WGS sequence"/>
</dbReference>
<evidence type="ECO:0000313" key="3">
    <source>
        <dbReference type="Proteomes" id="UP000693738"/>
    </source>
</evidence>
<feature type="domain" description="SET" evidence="1">
    <location>
        <begin position="455"/>
        <end position="561"/>
    </location>
</feature>
<gene>
    <name evidence="2" type="ORF">FEQUK3_LOCUS6652</name>
</gene>
<accession>A0A8J2NDV4</accession>
<dbReference type="InterPro" id="IPR053105">
    <property type="entry name" value="Class_V-like_SAM-MTase"/>
</dbReference>
<dbReference type="SMART" id="SM00317">
    <property type="entry name" value="SET"/>
    <property type="match status" value="1"/>
</dbReference>
<organism evidence="2 3">
    <name type="scientific">Fusarium equiseti</name>
    <name type="common">Fusarium scirpi</name>
    <dbReference type="NCBI Taxonomy" id="61235"/>
    <lineage>
        <taxon>Eukaryota</taxon>
        <taxon>Fungi</taxon>
        <taxon>Dikarya</taxon>
        <taxon>Ascomycota</taxon>
        <taxon>Pezizomycotina</taxon>
        <taxon>Sordariomycetes</taxon>
        <taxon>Hypocreomycetidae</taxon>
        <taxon>Hypocreales</taxon>
        <taxon>Nectriaceae</taxon>
        <taxon>Fusarium</taxon>
        <taxon>Fusarium incarnatum-equiseti species complex</taxon>
    </lineage>
</organism>
<dbReference type="AlphaFoldDB" id="A0A8J2NDV4"/>
<dbReference type="PANTHER" id="PTHR47250:SF3">
    <property type="entry name" value="HISTONE-LYSINE N-METHYLTRANSFERASE SET-6"/>
    <property type="match status" value="1"/>
</dbReference>
<reference evidence="2" key="1">
    <citation type="submission" date="2021-05" db="EMBL/GenBank/DDBJ databases">
        <authorList>
            <person name="Khan N."/>
        </authorList>
    </citation>
    <scope>NUCLEOTIDE SEQUENCE</scope>
</reference>
<sequence length="588" mass="66060">MEMESLRETLQTSDFFENLTTALSSFPLEKLVNPTLVLRAFIQEGDSADGDSFGTFEANEEAHLHSGPLRLLTSHVHQPTCESELLFEANISGGTRQTRKRQGGLRLAAVNGDVAVEENSVGSESPRQMQVGQENFPKRAKVKHDGVFHPRESSLGKFAVGVWEQIHSGLILEPHVLSEQVQLTAPGEVIPATADVQNHRPDQTWESFSQSNLFCRRVTQASRTCRSIEVIVQARWVELFDSYVEYLAGTNPGLSTTKSRMRAIAEACADFGWTEKELRNKMAIWRGYKEIKDVLGWVALVFSGMGLYRLCKYRIDFDKEKFSRARALRMRMEVAADTLHHNWRQLLAIVGEPTERRFIGHPHDWVVYQDGSDPVPLRSTYLTYDPNFTFEHLDESVIDIASFGADDPRWTPPSAAVSVPGSNTCNLCSQLQSNEAAVNACKCFPSLFGAPRFPTAVQVFRTSNGRNNGLQALVAFERGVAIGEFVGLITKDIEDQDVLDSKVGGRRFQIWQGRQGNFTRFANHSCKPNAQFEKFVWLGTQHILLVSKGIEAGMEITVDYSESYWRGLDKTCLCGESCCRYKKNENTR</sequence>